<dbReference type="AlphaFoldDB" id="A0A8K1ZYN7"/>
<dbReference type="EMBL" id="WVIC01000009">
    <property type="protein sequence ID" value="NCJ06082.1"/>
    <property type="molecule type" value="Genomic_DNA"/>
</dbReference>
<reference evidence="2" key="1">
    <citation type="submission" date="2019-12" db="EMBL/GenBank/DDBJ databases">
        <title>High-Quality draft genome sequences of three cyanobacteria isolated from the limestone walls of the Old Cathedral of Coimbra.</title>
        <authorList>
            <person name="Tiago I."/>
            <person name="Soares F."/>
            <person name="Portugal A."/>
        </authorList>
    </citation>
    <scope>NUCLEOTIDE SEQUENCE [LARGE SCALE GENOMIC DNA]</scope>
    <source>
        <strain evidence="2">C</strain>
    </source>
</reference>
<keyword evidence="3" id="KW-1185">Reference proteome</keyword>
<comment type="caution">
    <text evidence="2">The sequence shown here is derived from an EMBL/GenBank/DDBJ whole genome shotgun (WGS) entry which is preliminary data.</text>
</comment>
<proteinExistence type="predicted"/>
<accession>A0A8K1ZYN7</accession>
<name>A0A8K1ZYN7_9CYAN</name>
<sequence>MSDSPEPLPLDQATAEEVAEMITELEQYRERLVNDTLAMAQRAKVLRTTVMSNLEPDLARIDTMLQELRNRQATLTNQN</sequence>
<evidence type="ECO:0000256" key="1">
    <source>
        <dbReference type="SAM" id="Coils"/>
    </source>
</evidence>
<keyword evidence="1" id="KW-0175">Coiled coil</keyword>
<feature type="coiled-coil region" evidence="1">
    <location>
        <begin position="15"/>
        <end position="78"/>
    </location>
</feature>
<dbReference type="Proteomes" id="UP000607397">
    <property type="component" value="Unassembled WGS sequence"/>
</dbReference>
<evidence type="ECO:0000313" key="3">
    <source>
        <dbReference type="Proteomes" id="UP000607397"/>
    </source>
</evidence>
<evidence type="ECO:0000313" key="2">
    <source>
        <dbReference type="EMBL" id="NCJ06082.1"/>
    </source>
</evidence>
<gene>
    <name evidence="2" type="ORF">GS597_06040</name>
</gene>
<organism evidence="2 3">
    <name type="scientific">Petrachloros mirabilis ULC683</name>
    <dbReference type="NCBI Taxonomy" id="2781853"/>
    <lineage>
        <taxon>Bacteria</taxon>
        <taxon>Bacillati</taxon>
        <taxon>Cyanobacteriota</taxon>
        <taxon>Cyanophyceae</taxon>
        <taxon>Synechococcales</taxon>
        <taxon>Petrachlorosaceae</taxon>
        <taxon>Petrachloros</taxon>
        <taxon>Petrachloros mirabilis</taxon>
    </lineage>
</organism>
<protein>
    <submittedName>
        <fullName evidence="2">Uncharacterized protein</fullName>
    </submittedName>
</protein>